<dbReference type="Proteomes" id="UP001235712">
    <property type="component" value="Unassembled WGS sequence"/>
</dbReference>
<gene>
    <name evidence="1" type="ORF">J2S57_006778</name>
</gene>
<evidence type="ECO:0000313" key="2">
    <source>
        <dbReference type="Proteomes" id="UP001235712"/>
    </source>
</evidence>
<organism evidence="1 2">
    <name type="scientific">Kineosporia succinea</name>
    <dbReference type="NCBI Taxonomy" id="84632"/>
    <lineage>
        <taxon>Bacteria</taxon>
        <taxon>Bacillati</taxon>
        <taxon>Actinomycetota</taxon>
        <taxon>Actinomycetes</taxon>
        <taxon>Kineosporiales</taxon>
        <taxon>Kineosporiaceae</taxon>
        <taxon>Kineosporia</taxon>
    </lineage>
</organism>
<reference evidence="1 2" key="1">
    <citation type="submission" date="2023-07" db="EMBL/GenBank/DDBJ databases">
        <title>Sequencing the genomes of 1000 actinobacteria strains.</title>
        <authorList>
            <person name="Klenk H.-P."/>
        </authorList>
    </citation>
    <scope>NUCLEOTIDE SEQUENCE [LARGE SCALE GENOMIC DNA]</scope>
    <source>
        <strain evidence="1 2">DSM 44388</strain>
    </source>
</reference>
<protein>
    <submittedName>
        <fullName evidence="1">Uncharacterized protein</fullName>
    </submittedName>
</protein>
<name>A0ABT9PF53_9ACTN</name>
<accession>A0ABT9PF53</accession>
<proteinExistence type="predicted"/>
<dbReference type="EMBL" id="JAUSQZ010000001">
    <property type="protein sequence ID" value="MDP9831029.1"/>
    <property type="molecule type" value="Genomic_DNA"/>
</dbReference>
<dbReference type="RefSeq" id="WP_307250409.1">
    <property type="nucleotide sequence ID" value="NZ_JAUSQZ010000001.1"/>
</dbReference>
<evidence type="ECO:0000313" key="1">
    <source>
        <dbReference type="EMBL" id="MDP9831029.1"/>
    </source>
</evidence>
<keyword evidence="2" id="KW-1185">Reference proteome</keyword>
<sequence>MSVLTYAGLERAFLDGTATVAVPRVTHDALLDIESGRRPLAAVRHPLGFFCLPVLRDGDLGVCVHLWTSTVEAAVTTTSTIHCHSWQLSSFVLYGRVTHTLIDVIDDPGGEQRLFEVISAGGTDEVRPTPRRVRCRERSVHPTGRGETYRMDAGQFHSSLPGDEGEAATVVLGRTRGTDDLTVGAAHGPGHVVRREACSPEETTALVRTALERLTAATGPVPDGCH</sequence>
<comment type="caution">
    <text evidence="1">The sequence shown here is derived from an EMBL/GenBank/DDBJ whole genome shotgun (WGS) entry which is preliminary data.</text>
</comment>